<dbReference type="Proteomes" id="UP001595859">
    <property type="component" value="Unassembled WGS sequence"/>
</dbReference>
<gene>
    <name evidence="1" type="ORF">ACFPCV_07520</name>
</gene>
<evidence type="ECO:0000313" key="1">
    <source>
        <dbReference type="EMBL" id="MFC4853348.1"/>
    </source>
</evidence>
<sequence length="88" mass="9987">MRQGVLDVDEVLFGVLAENIGRYLDGVDRRAEHSEELRLLVAAWRALLDLHRPEGRRGGCEGCAQARRHRGGMCNVWRVANAFFVRRG</sequence>
<accession>A0ABV9RXK4</accession>
<comment type="caution">
    <text evidence="1">The sequence shown here is derived from an EMBL/GenBank/DDBJ whole genome shotgun (WGS) entry which is preliminary data.</text>
</comment>
<dbReference type="RefSeq" id="WP_378055313.1">
    <property type="nucleotide sequence ID" value="NZ_JBHSIS010000003.1"/>
</dbReference>
<proteinExistence type="predicted"/>
<dbReference type="EMBL" id="JBHSIS010000003">
    <property type="protein sequence ID" value="MFC4853348.1"/>
    <property type="molecule type" value="Genomic_DNA"/>
</dbReference>
<keyword evidence="2" id="KW-1185">Reference proteome</keyword>
<reference evidence="2" key="1">
    <citation type="journal article" date="2019" name="Int. J. Syst. Evol. Microbiol.">
        <title>The Global Catalogue of Microorganisms (GCM) 10K type strain sequencing project: providing services to taxonomists for standard genome sequencing and annotation.</title>
        <authorList>
            <consortium name="The Broad Institute Genomics Platform"/>
            <consortium name="The Broad Institute Genome Sequencing Center for Infectious Disease"/>
            <person name="Wu L."/>
            <person name="Ma J."/>
        </authorList>
    </citation>
    <scope>NUCLEOTIDE SEQUENCE [LARGE SCALE GENOMIC DNA]</scope>
    <source>
        <strain evidence="2">ZS-22-S1</strain>
    </source>
</reference>
<protein>
    <submittedName>
        <fullName evidence="1">Uncharacterized protein</fullName>
    </submittedName>
</protein>
<evidence type="ECO:0000313" key="2">
    <source>
        <dbReference type="Proteomes" id="UP001595859"/>
    </source>
</evidence>
<name>A0ABV9RXK4_9PSEU</name>
<organism evidence="1 2">
    <name type="scientific">Actinophytocola glycyrrhizae</name>
    <dbReference type="NCBI Taxonomy" id="2044873"/>
    <lineage>
        <taxon>Bacteria</taxon>
        <taxon>Bacillati</taxon>
        <taxon>Actinomycetota</taxon>
        <taxon>Actinomycetes</taxon>
        <taxon>Pseudonocardiales</taxon>
        <taxon>Pseudonocardiaceae</taxon>
    </lineage>
</organism>